<evidence type="ECO:0000256" key="3">
    <source>
        <dbReference type="ARBA" id="ARBA00022559"/>
    </source>
</evidence>
<feature type="disulfide bond" evidence="13">
    <location>
        <begin position="62"/>
        <end position="142"/>
    </location>
</feature>
<feature type="binding site" evidence="11">
    <location>
        <position position="97"/>
    </location>
    <ligand>
        <name>Ca(2+)</name>
        <dbReference type="ChEBI" id="CHEBI:29108"/>
        <label>1</label>
    </ligand>
</feature>
<evidence type="ECO:0000256" key="8">
    <source>
        <dbReference type="ARBA" id="ARBA00023004"/>
    </source>
</evidence>
<accession>A0A5P1EZ87</accession>
<dbReference type="AlphaFoldDB" id="A0A5P1EZ87"/>
<dbReference type="GO" id="GO:0042744">
    <property type="term" value="P:hydrogen peroxide catabolic process"/>
    <property type="evidence" value="ECO:0007669"/>
    <property type="project" value="UniProtKB-KW"/>
</dbReference>
<keyword evidence="7" id="KW-0560">Oxidoreductase</keyword>
<evidence type="ECO:0000256" key="4">
    <source>
        <dbReference type="ARBA" id="ARBA00022617"/>
    </source>
</evidence>
<evidence type="ECO:0000256" key="1">
    <source>
        <dbReference type="ARBA" id="ARBA00000189"/>
    </source>
</evidence>
<evidence type="ECO:0000259" key="15">
    <source>
        <dbReference type="PROSITE" id="PS50873"/>
    </source>
</evidence>
<dbReference type="InterPro" id="IPR002016">
    <property type="entry name" value="Haem_peroxidase"/>
</dbReference>
<feature type="disulfide bond" evidence="13">
    <location>
        <begin position="95"/>
        <end position="100"/>
    </location>
</feature>
<evidence type="ECO:0000256" key="2">
    <source>
        <dbReference type="ARBA" id="ARBA00001970"/>
    </source>
</evidence>
<evidence type="ECO:0000256" key="14">
    <source>
        <dbReference type="RuleBase" id="RU004241"/>
    </source>
</evidence>
<dbReference type="InterPro" id="IPR010255">
    <property type="entry name" value="Haem_peroxidase_sf"/>
</dbReference>
<dbReference type="GO" id="GO:0046872">
    <property type="term" value="F:metal ion binding"/>
    <property type="evidence" value="ECO:0007669"/>
    <property type="project" value="UniProtKB-KW"/>
</dbReference>
<dbReference type="InterPro" id="IPR000823">
    <property type="entry name" value="Peroxidase_pln"/>
</dbReference>
<comment type="catalytic activity">
    <reaction evidence="1">
        <text>2 a phenolic donor + H2O2 = 2 a phenolic radical donor + 2 H2O</text>
        <dbReference type="Rhea" id="RHEA:56136"/>
        <dbReference type="ChEBI" id="CHEBI:15377"/>
        <dbReference type="ChEBI" id="CHEBI:16240"/>
        <dbReference type="ChEBI" id="CHEBI:139520"/>
        <dbReference type="ChEBI" id="CHEBI:139521"/>
        <dbReference type="EC" id="1.11.1.7"/>
    </reaction>
</comment>
<dbReference type="EMBL" id="CM007385">
    <property type="protein sequence ID" value="ONK69859.1"/>
    <property type="molecule type" value="Genomic_DNA"/>
</dbReference>
<proteinExistence type="inferred from homology"/>
<gene>
    <name evidence="16" type="ORF">A4U43_C05F27510</name>
</gene>
<evidence type="ECO:0000256" key="10">
    <source>
        <dbReference type="PIRSR" id="PIRSR600823-1"/>
    </source>
</evidence>
<dbReference type="PROSITE" id="PS50873">
    <property type="entry name" value="PEROXIDASE_4"/>
    <property type="match status" value="1"/>
</dbReference>
<keyword evidence="8" id="KW-0408">Iron</keyword>
<protein>
    <recommendedName>
        <fullName evidence="15">Plant heme peroxidase family profile domain-containing protein</fullName>
    </recommendedName>
</protein>
<sequence>MRNASRVVHVLLSQCGSPRSLLPRSWPSRVLLPLNSASAKRVATAITWFQWLLLPSVYDLSCPKAQQTAKGVIEKAFYKDRRMAASLLRLHLHDCLVKGCVGSVLLDSSGTIIGEKQSNPNWNSARGFEVIDEIKAALEKECPETVSCSDILAIAAAGKRLRCSGNTPNICTE</sequence>
<keyword evidence="4" id="KW-0349">Heme</keyword>
<evidence type="ECO:0000256" key="11">
    <source>
        <dbReference type="PIRSR" id="PIRSR600823-3"/>
    </source>
</evidence>
<name>A0A5P1EZ87_ASPOF</name>
<comment type="cofactor">
    <cofactor evidence="2">
        <name>heme b</name>
        <dbReference type="ChEBI" id="CHEBI:60344"/>
    </cofactor>
</comment>
<dbReference type="Gene3D" id="1.10.520.10">
    <property type="match status" value="1"/>
</dbReference>
<evidence type="ECO:0000256" key="7">
    <source>
        <dbReference type="ARBA" id="ARBA00023002"/>
    </source>
</evidence>
<dbReference type="GO" id="GO:0006979">
    <property type="term" value="P:response to oxidative stress"/>
    <property type="evidence" value="ECO:0007669"/>
    <property type="project" value="InterPro"/>
</dbReference>
<feature type="binding site" evidence="11">
    <location>
        <position position="103"/>
    </location>
    <ligand>
        <name>Ca(2+)</name>
        <dbReference type="ChEBI" id="CHEBI:29108"/>
        <label>1</label>
    </ligand>
</feature>
<comment type="similarity">
    <text evidence="14">Belongs to the peroxidase family.</text>
</comment>
<feature type="binding site" evidence="11">
    <location>
        <position position="115"/>
    </location>
    <ligand>
        <name>Ca(2+)</name>
        <dbReference type="ChEBI" id="CHEBI:29108"/>
        <label>1</label>
    </ligand>
</feature>
<dbReference type="SUPFAM" id="SSF48113">
    <property type="entry name" value="Heme-dependent peroxidases"/>
    <property type="match status" value="1"/>
</dbReference>
<organism evidence="16 17">
    <name type="scientific">Asparagus officinalis</name>
    <name type="common">Garden asparagus</name>
    <dbReference type="NCBI Taxonomy" id="4686"/>
    <lineage>
        <taxon>Eukaryota</taxon>
        <taxon>Viridiplantae</taxon>
        <taxon>Streptophyta</taxon>
        <taxon>Embryophyta</taxon>
        <taxon>Tracheophyta</taxon>
        <taxon>Spermatophyta</taxon>
        <taxon>Magnoliopsida</taxon>
        <taxon>Liliopsida</taxon>
        <taxon>Asparagales</taxon>
        <taxon>Asparagaceae</taxon>
        <taxon>Asparagoideae</taxon>
        <taxon>Asparagus</taxon>
    </lineage>
</organism>
<keyword evidence="5 11" id="KW-0479">Metal-binding</keyword>
<keyword evidence="6 11" id="KW-0106">Calcium</keyword>
<dbReference type="PRINTS" id="PR00458">
    <property type="entry name" value="PEROXIDASE"/>
</dbReference>
<keyword evidence="3" id="KW-0575">Peroxidase</keyword>
<evidence type="ECO:0000256" key="13">
    <source>
        <dbReference type="PIRSR" id="PIRSR600823-5"/>
    </source>
</evidence>
<dbReference type="PANTHER" id="PTHR31388">
    <property type="entry name" value="PEROXIDASE 72-RELATED"/>
    <property type="match status" value="1"/>
</dbReference>
<dbReference type="GO" id="GO:0020037">
    <property type="term" value="F:heme binding"/>
    <property type="evidence" value="ECO:0007669"/>
    <property type="project" value="InterPro"/>
</dbReference>
<dbReference type="GO" id="GO:0140825">
    <property type="term" value="F:lactoperoxidase activity"/>
    <property type="evidence" value="ECO:0007669"/>
    <property type="project" value="UniProtKB-EC"/>
</dbReference>
<feature type="active site" description="Proton acceptor" evidence="10">
    <location>
        <position position="93"/>
    </location>
</feature>
<feature type="binding site" evidence="11">
    <location>
        <position position="94"/>
    </location>
    <ligand>
        <name>Ca(2+)</name>
        <dbReference type="ChEBI" id="CHEBI:29108"/>
        <label>1</label>
    </ligand>
</feature>
<dbReference type="PRINTS" id="PR00461">
    <property type="entry name" value="PLPEROXIDASE"/>
</dbReference>
<feature type="domain" description="Plant heme peroxidase family profile" evidence="15">
    <location>
        <begin position="52"/>
        <end position="156"/>
    </location>
</feature>
<keyword evidence="17" id="KW-1185">Reference proteome</keyword>
<evidence type="ECO:0000313" key="16">
    <source>
        <dbReference type="EMBL" id="ONK69859.1"/>
    </source>
</evidence>
<dbReference type="PANTHER" id="PTHR31388:SF3">
    <property type="entry name" value="PEROXIDASE 72"/>
    <property type="match status" value="1"/>
</dbReference>
<reference evidence="17" key="1">
    <citation type="journal article" date="2017" name="Nat. Commun.">
        <title>The asparagus genome sheds light on the origin and evolution of a young Y chromosome.</title>
        <authorList>
            <person name="Harkess A."/>
            <person name="Zhou J."/>
            <person name="Xu C."/>
            <person name="Bowers J.E."/>
            <person name="Van der Hulst R."/>
            <person name="Ayyampalayam S."/>
            <person name="Mercati F."/>
            <person name="Riccardi P."/>
            <person name="McKain M.R."/>
            <person name="Kakrana A."/>
            <person name="Tang H."/>
            <person name="Ray J."/>
            <person name="Groenendijk J."/>
            <person name="Arikit S."/>
            <person name="Mathioni S.M."/>
            <person name="Nakano M."/>
            <person name="Shan H."/>
            <person name="Telgmann-Rauber A."/>
            <person name="Kanno A."/>
            <person name="Yue Z."/>
            <person name="Chen H."/>
            <person name="Li W."/>
            <person name="Chen Y."/>
            <person name="Xu X."/>
            <person name="Zhang Y."/>
            <person name="Luo S."/>
            <person name="Chen H."/>
            <person name="Gao J."/>
            <person name="Mao Z."/>
            <person name="Pires J.C."/>
            <person name="Luo M."/>
            <person name="Kudrna D."/>
            <person name="Wing R.A."/>
            <person name="Meyers B.C."/>
            <person name="Yi K."/>
            <person name="Kong H."/>
            <person name="Lavrijsen P."/>
            <person name="Sunseri F."/>
            <person name="Falavigna A."/>
            <person name="Ye Y."/>
            <person name="Leebens-Mack J.H."/>
            <person name="Chen G."/>
        </authorList>
    </citation>
    <scope>NUCLEOTIDE SEQUENCE [LARGE SCALE GENOMIC DNA]</scope>
    <source>
        <strain evidence="17">cv. DH0086</strain>
    </source>
</reference>
<feature type="binding site" evidence="11">
    <location>
        <position position="99"/>
    </location>
    <ligand>
        <name>Ca(2+)</name>
        <dbReference type="ChEBI" id="CHEBI:29108"/>
        <label>1</label>
    </ligand>
</feature>
<evidence type="ECO:0000256" key="9">
    <source>
        <dbReference type="ARBA" id="ARBA00023324"/>
    </source>
</evidence>
<dbReference type="Pfam" id="PF00141">
    <property type="entry name" value="peroxidase"/>
    <property type="match status" value="1"/>
</dbReference>
<dbReference type="Proteomes" id="UP000243459">
    <property type="component" value="Chromosome 5"/>
</dbReference>
<comment type="cofactor">
    <cofactor evidence="11">
        <name>Ca(2+)</name>
        <dbReference type="ChEBI" id="CHEBI:29108"/>
    </cofactor>
    <text evidence="11">Binds 2 calcium ions per subunit.</text>
</comment>
<evidence type="ECO:0000256" key="5">
    <source>
        <dbReference type="ARBA" id="ARBA00022723"/>
    </source>
</evidence>
<evidence type="ECO:0000256" key="12">
    <source>
        <dbReference type="PIRSR" id="PIRSR600823-4"/>
    </source>
</evidence>
<evidence type="ECO:0000256" key="6">
    <source>
        <dbReference type="ARBA" id="ARBA00022837"/>
    </source>
</evidence>
<feature type="site" description="Transition state stabilizer" evidence="12">
    <location>
        <position position="89"/>
    </location>
</feature>
<evidence type="ECO:0000313" key="17">
    <source>
        <dbReference type="Proteomes" id="UP000243459"/>
    </source>
</evidence>
<keyword evidence="9" id="KW-0376">Hydrogen peroxide</keyword>
<dbReference type="Gramene" id="ONK69859">
    <property type="protein sequence ID" value="ONK69859"/>
    <property type="gene ID" value="A4U43_C05F27510"/>
</dbReference>
<keyword evidence="13" id="KW-1015">Disulfide bond</keyword>